<comment type="similarity">
    <text evidence="4">Belongs to the peptidase M1 family.</text>
</comment>
<reference evidence="17 18" key="1">
    <citation type="submission" date="2024-09" db="EMBL/GenBank/DDBJ databases">
        <authorList>
            <person name="Sun Q."/>
            <person name="Mori K."/>
        </authorList>
    </citation>
    <scope>NUCLEOTIDE SEQUENCE [LARGE SCALE GENOMIC DNA]</scope>
    <source>
        <strain evidence="17 18">TBRC 7907</strain>
    </source>
</reference>
<dbReference type="InterPro" id="IPR045357">
    <property type="entry name" value="Aminopeptidase_N-like_N"/>
</dbReference>
<evidence type="ECO:0000313" key="18">
    <source>
        <dbReference type="Proteomes" id="UP001589693"/>
    </source>
</evidence>
<dbReference type="Pfam" id="PF17900">
    <property type="entry name" value="Peptidase_M1_N"/>
    <property type="match status" value="1"/>
</dbReference>
<keyword evidence="18" id="KW-1185">Reference proteome</keyword>
<keyword evidence="9" id="KW-0479">Metal-binding</keyword>
<gene>
    <name evidence="17" type="ORF">ACFFQA_04110</name>
</gene>
<dbReference type="CDD" id="cd09603">
    <property type="entry name" value="M1_APN_like"/>
    <property type="match status" value="1"/>
</dbReference>
<comment type="subcellular location">
    <subcellularLocation>
        <location evidence="3">Cytoplasm</location>
    </subcellularLocation>
</comment>
<evidence type="ECO:0000259" key="16">
    <source>
        <dbReference type="Pfam" id="PF17900"/>
    </source>
</evidence>
<keyword evidence="7" id="KW-0963">Cytoplasm</keyword>
<evidence type="ECO:0000256" key="5">
    <source>
        <dbReference type="ARBA" id="ARBA00012564"/>
    </source>
</evidence>
<dbReference type="InterPro" id="IPR001930">
    <property type="entry name" value="Peptidase_M1"/>
</dbReference>
<dbReference type="EC" id="3.4.11.2" evidence="5"/>
<dbReference type="Proteomes" id="UP001589693">
    <property type="component" value="Unassembled WGS sequence"/>
</dbReference>
<feature type="domain" description="Peptidase M1 membrane alanine aminopeptidase" evidence="15">
    <location>
        <begin position="262"/>
        <end position="453"/>
    </location>
</feature>
<evidence type="ECO:0000259" key="15">
    <source>
        <dbReference type="Pfam" id="PF01433"/>
    </source>
</evidence>
<evidence type="ECO:0000256" key="8">
    <source>
        <dbReference type="ARBA" id="ARBA00022670"/>
    </source>
</evidence>
<dbReference type="GO" id="GO:0004177">
    <property type="term" value="F:aminopeptidase activity"/>
    <property type="evidence" value="ECO:0007669"/>
    <property type="project" value="UniProtKB-KW"/>
</dbReference>
<name>A0ABV5ZQD4_9PSEU</name>
<dbReference type="SUPFAM" id="SSF63737">
    <property type="entry name" value="Leukotriene A4 hydrolase N-terminal domain"/>
    <property type="match status" value="1"/>
</dbReference>
<dbReference type="InterPro" id="IPR034015">
    <property type="entry name" value="M1_LTA4H"/>
</dbReference>
<evidence type="ECO:0000256" key="7">
    <source>
        <dbReference type="ARBA" id="ARBA00022490"/>
    </source>
</evidence>
<evidence type="ECO:0000256" key="13">
    <source>
        <dbReference type="ARBA" id="ARBA00029811"/>
    </source>
</evidence>
<sequence length="469" mass="50807">MAAAVALPVLGLTACDFDRTGASGAGEAGDVGSAVSADSYHPAHGNGGYRVTHYDLNLHYTPRSGGLDATAVITATASHALSGFSLDLHELTVSDVQVAGAAAGFTHSAGKLHVHPGRVLAAGEQFDVRVRYSGRPGPIRTSWGEIGWDATEDGVVVASQPLGAPSWFPCNDHPSDKAGYLIEVTVPESYQVVANGTLTGTSLDSGQVTWSYAHPGPMATYLATVNIGRFSFVQQGGSRVPLRNAFPPGAAEDFATDFGRQPEIINLFERLFGPYPFEVYGSVVVNAELQAPMETQTFSVFGTNHLDGARGYEHYVAHELAHQWFGNNVTAADWRHIWLHEGFATYAEWLWSENSGGASAEAHAVRAWSELSTSAQDIRIGDPGPRNMFDDRVYLRGAHTLHALRRTVGDDGFFDVLRTWGQKYRGGNVTTDQFIAHAEQRTRRTLSPMFQRWLFTEELPDPSSSFGPR</sequence>
<evidence type="ECO:0000256" key="10">
    <source>
        <dbReference type="ARBA" id="ARBA00022801"/>
    </source>
</evidence>
<dbReference type="SUPFAM" id="SSF55486">
    <property type="entry name" value="Metalloproteases ('zincins'), catalytic domain"/>
    <property type="match status" value="1"/>
</dbReference>
<evidence type="ECO:0000256" key="2">
    <source>
        <dbReference type="ARBA" id="ARBA00001947"/>
    </source>
</evidence>
<accession>A0ABV5ZQD4</accession>
<dbReference type="PANTHER" id="PTHR45726:SF3">
    <property type="entry name" value="LEUKOTRIENE A-4 HYDROLASE"/>
    <property type="match status" value="1"/>
</dbReference>
<dbReference type="PANTHER" id="PTHR45726">
    <property type="entry name" value="LEUKOTRIENE A-4 HYDROLASE"/>
    <property type="match status" value="1"/>
</dbReference>
<dbReference type="InterPro" id="IPR042097">
    <property type="entry name" value="Aminopeptidase_N-like_N_sf"/>
</dbReference>
<keyword evidence="10 17" id="KW-0378">Hydrolase</keyword>
<evidence type="ECO:0000256" key="12">
    <source>
        <dbReference type="ARBA" id="ARBA00023049"/>
    </source>
</evidence>
<dbReference type="RefSeq" id="WP_377850248.1">
    <property type="nucleotide sequence ID" value="NZ_JBHLZU010000003.1"/>
</dbReference>
<proteinExistence type="inferred from homology"/>
<comment type="cofactor">
    <cofactor evidence="2">
        <name>Zn(2+)</name>
        <dbReference type="ChEBI" id="CHEBI:29105"/>
    </cofactor>
</comment>
<evidence type="ECO:0000256" key="6">
    <source>
        <dbReference type="ARBA" id="ARBA00015611"/>
    </source>
</evidence>
<comment type="catalytic activity">
    <reaction evidence="1">
        <text>Release of an N-terminal amino acid, Xaa-|-Yaa- from a peptide, amide or arylamide. Xaa is preferably Ala, but may be most amino acids including Pro (slow action). When a terminal hydrophobic residue is followed by a prolyl residue, the two may be released as an intact Xaa-Pro dipeptide.</text>
        <dbReference type="EC" id="3.4.11.2"/>
    </reaction>
</comment>
<comment type="caution">
    <text evidence="17">The sequence shown here is derived from an EMBL/GenBank/DDBJ whole genome shotgun (WGS) entry which is preliminary data.</text>
</comment>
<dbReference type="InterPro" id="IPR027268">
    <property type="entry name" value="Peptidase_M4/M1_CTD_sf"/>
</dbReference>
<keyword evidence="12" id="KW-0482">Metalloprotease</keyword>
<feature type="domain" description="Aminopeptidase N-like N-terminal" evidence="16">
    <location>
        <begin position="52"/>
        <end position="222"/>
    </location>
</feature>
<evidence type="ECO:0000256" key="14">
    <source>
        <dbReference type="ARBA" id="ARBA00031533"/>
    </source>
</evidence>
<evidence type="ECO:0000313" key="17">
    <source>
        <dbReference type="EMBL" id="MFB9903115.1"/>
    </source>
</evidence>
<keyword evidence="8" id="KW-0645">Protease</keyword>
<evidence type="ECO:0000256" key="4">
    <source>
        <dbReference type="ARBA" id="ARBA00010136"/>
    </source>
</evidence>
<keyword evidence="17" id="KW-0031">Aminopeptidase</keyword>
<dbReference type="InterPro" id="IPR014782">
    <property type="entry name" value="Peptidase_M1_dom"/>
</dbReference>
<organism evidence="17 18">
    <name type="scientific">Allokutzneria oryzae</name>
    <dbReference type="NCBI Taxonomy" id="1378989"/>
    <lineage>
        <taxon>Bacteria</taxon>
        <taxon>Bacillati</taxon>
        <taxon>Actinomycetota</taxon>
        <taxon>Actinomycetes</taxon>
        <taxon>Pseudonocardiales</taxon>
        <taxon>Pseudonocardiaceae</taxon>
        <taxon>Allokutzneria</taxon>
    </lineage>
</organism>
<dbReference type="Pfam" id="PF01433">
    <property type="entry name" value="Peptidase_M1"/>
    <property type="match status" value="1"/>
</dbReference>
<dbReference type="Gene3D" id="2.60.40.1730">
    <property type="entry name" value="tricorn interacting facor f3 domain"/>
    <property type="match status" value="1"/>
</dbReference>
<evidence type="ECO:0000256" key="1">
    <source>
        <dbReference type="ARBA" id="ARBA00000098"/>
    </source>
</evidence>
<dbReference type="Gene3D" id="1.10.390.10">
    <property type="entry name" value="Neutral Protease Domain 2"/>
    <property type="match status" value="1"/>
</dbReference>
<dbReference type="PRINTS" id="PR00756">
    <property type="entry name" value="ALADIPTASE"/>
</dbReference>
<evidence type="ECO:0000256" key="9">
    <source>
        <dbReference type="ARBA" id="ARBA00022723"/>
    </source>
</evidence>
<evidence type="ECO:0000256" key="11">
    <source>
        <dbReference type="ARBA" id="ARBA00022833"/>
    </source>
</evidence>
<keyword evidence="11" id="KW-0862">Zinc</keyword>
<protein>
    <recommendedName>
        <fullName evidence="6">Aminopeptidase N</fullName>
        <ecNumber evidence="5">3.4.11.2</ecNumber>
    </recommendedName>
    <alternativeName>
        <fullName evidence="13">Alanine aminopeptidase</fullName>
    </alternativeName>
    <alternativeName>
        <fullName evidence="14">Lysyl aminopeptidase</fullName>
    </alternativeName>
</protein>
<dbReference type="EMBL" id="JBHLZU010000003">
    <property type="protein sequence ID" value="MFB9903115.1"/>
    <property type="molecule type" value="Genomic_DNA"/>
</dbReference>
<evidence type="ECO:0000256" key="3">
    <source>
        <dbReference type="ARBA" id="ARBA00004496"/>
    </source>
</evidence>